<evidence type="ECO:0000313" key="5">
    <source>
        <dbReference type="Proteomes" id="UP000728032"/>
    </source>
</evidence>
<feature type="domain" description="Protein kinase" evidence="3">
    <location>
        <begin position="645"/>
        <end position="963"/>
    </location>
</feature>
<proteinExistence type="predicted"/>
<feature type="repeat" description="RCC1" evidence="2">
    <location>
        <begin position="204"/>
        <end position="254"/>
    </location>
</feature>
<dbReference type="InterPro" id="IPR058923">
    <property type="entry name" value="RCC1-like_dom"/>
</dbReference>
<feature type="repeat" description="RCC1" evidence="2">
    <location>
        <begin position="511"/>
        <end position="559"/>
    </location>
</feature>
<evidence type="ECO:0000256" key="2">
    <source>
        <dbReference type="PROSITE-ProRule" id="PRU00235"/>
    </source>
</evidence>
<dbReference type="InterPro" id="IPR051625">
    <property type="entry name" value="Signaling_Regulatory_Domain"/>
</dbReference>
<protein>
    <recommendedName>
        <fullName evidence="3">Protein kinase domain-containing protein</fullName>
    </recommendedName>
</protein>
<name>A0A7R9QCK3_9ACAR</name>
<dbReference type="OrthoDB" id="10256179at2759"/>
<dbReference type="InterPro" id="IPR011009">
    <property type="entry name" value="Kinase-like_dom_sf"/>
</dbReference>
<dbReference type="Pfam" id="PF25390">
    <property type="entry name" value="WD40_RLD"/>
    <property type="match status" value="1"/>
</dbReference>
<feature type="repeat" description="RCC1" evidence="2">
    <location>
        <begin position="408"/>
        <end position="459"/>
    </location>
</feature>
<dbReference type="CDD" id="cd00180">
    <property type="entry name" value="PKc"/>
    <property type="match status" value="1"/>
</dbReference>
<sequence>MANVLDKFSQLKKYVENNQHVLKLFYVFDDYMGKNFIYQTHDDQYYVFGSNHYGCLGLGHNKEVEYPVLIAQLSNKGITEFYKGCNFMFGRTPDNEYYCWGGNECGQLGLGITGLGNDFVVPIRNEYLSGKNVVFLSCGYKHVLALTETGEVYAWGDNRCGQVGCGNLLDIINTPIKLAIGDTSCVIESIACGDHHSIALTQNGDVYVWGSNEYGQLATGNYNQYIKPQLLAHPGWTITKIVCSKNTTYYLSTDRDIYYCGQRYINGDVVRVHTLTKLETNTYETNETNLLNKTNKGKGIKFTDIFSANPYNWCFAKADGYNLPLLPRHLLNFIRLFHIFDDINGGKNCIYIGKDDTVYGLGSNGAGILGVGTTGPIEEPMVIKDLSGKGITKIYNGSNFMIATSKTSEVFVWGSNQLGQLGLGFECEYSKPCKNQFLSDAKLTQLSCGAGHTLALTENGEVYGWGSNEWGQVGINSIQQVVSVPTRIAIYIKFSSVSCGDYHSMALTGRTSVYSWGRNNFGQLGHFGCEKEIGPTSILMSNVRTIISTGNNSYVLTNYGDINVYGHVVCEHNLTKSQTRIPMPGNAQYIELEPLKNGLIIARYDDCVHEVKQCEILESLGKNSYRNYLANEFGITYQAIRMKAYERQDILGTGSFGLVYKCRDRQTDRVFTLKKLKCPGLNGDQMCKLEQALDRIKNLKNCYLAQMDKYWIEKNRFCFIQMPFYENTLLDIMIAKPHAFGRKFGQTMDYMEFYITCELFAQLVDGMSYLHGLSPPIIHRNLKTTNIFVTSDGLDNSFIKIADYGFEKFDKLGVKPIAKSGYEGLSKYTALEVIKGRKYGLNADVYSLDTLGHNILFVTNRESVYGLGTNSSGQLGLGHNTPVETAHELPELRDFNVRQFYVGFDIVLALTSEHRVFVWGHLGEYGKPVNNRNYSKPHKILFDNICDNIVITQISCGVSHALVLDERGRVFGWGCNLCGQLAVNPNVSVFMPNAVEIQFQEQCLCGVRMCMLLTAIINRP</sequence>
<dbReference type="InterPro" id="IPR009091">
    <property type="entry name" value="RCC1/BLIP-II"/>
</dbReference>
<feature type="repeat" description="RCC1" evidence="2">
    <location>
        <begin position="356"/>
        <end position="407"/>
    </location>
</feature>
<dbReference type="PROSITE" id="PS00626">
    <property type="entry name" value="RCC1_2"/>
    <property type="match status" value="4"/>
</dbReference>
<dbReference type="AlphaFoldDB" id="A0A7R9QCK3"/>
<evidence type="ECO:0000259" key="3">
    <source>
        <dbReference type="PROSITE" id="PS50011"/>
    </source>
</evidence>
<dbReference type="PANTHER" id="PTHR22872:SF10">
    <property type="entry name" value="ULTRAVIOLET-B RECEPTOR UVR8"/>
    <property type="match status" value="1"/>
</dbReference>
<dbReference type="Pfam" id="PF00069">
    <property type="entry name" value="Pkinase"/>
    <property type="match status" value="1"/>
</dbReference>
<accession>A0A7R9QCK3</accession>
<feature type="repeat" description="RCC1" evidence="2">
    <location>
        <begin position="914"/>
        <end position="967"/>
    </location>
</feature>
<feature type="repeat" description="RCC1" evidence="2">
    <location>
        <begin position="150"/>
        <end position="203"/>
    </location>
</feature>
<dbReference type="Pfam" id="PF00415">
    <property type="entry name" value="RCC1"/>
    <property type="match status" value="1"/>
</dbReference>
<dbReference type="Gene3D" id="2.130.10.30">
    <property type="entry name" value="Regulator of chromosome condensation 1/beta-lactamase-inhibitor protein II"/>
    <property type="match status" value="3"/>
</dbReference>
<dbReference type="GO" id="GO:0004672">
    <property type="term" value="F:protein kinase activity"/>
    <property type="evidence" value="ECO:0007669"/>
    <property type="project" value="InterPro"/>
</dbReference>
<feature type="repeat" description="RCC1" evidence="2">
    <location>
        <begin position="862"/>
        <end position="913"/>
    </location>
</feature>
<dbReference type="PROSITE" id="PS50012">
    <property type="entry name" value="RCC1_3"/>
    <property type="match status" value="9"/>
</dbReference>
<dbReference type="SMART" id="SM00220">
    <property type="entry name" value="S_TKc"/>
    <property type="match status" value="1"/>
</dbReference>
<dbReference type="PROSITE" id="PS50011">
    <property type="entry name" value="PROTEIN_KINASE_DOM"/>
    <property type="match status" value="1"/>
</dbReference>
<dbReference type="PRINTS" id="PR00633">
    <property type="entry name" value="RCCNDNSATION"/>
</dbReference>
<evidence type="ECO:0000313" key="4">
    <source>
        <dbReference type="EMBL" id="CAD7640838.1"/>
    </source>
</evidence>
<gene>
    <name evidence="4" type="ORF">ONB1V03_LOCUS2782</name>
</gene>
<dbReference type="EMBL" id="CAJPVJ010000701">
    <property type="protein sequence ID" value="CAG2163198.1"/>
    <property type="molecule type" value="Genomic_DNA"/>
</dbReference>
<dbReference type="EMBL" id="OC915526">
    <property type="protein sequence ID" value="CAD7640838.1"/>
    <property type="molecule type" value="Genomic_DNA"/>
</dbReference>
<keyword evidence="5" id="KW-1185">Reference proteome</keyword>
<feature type="repeat" description="RCC1" evidence="2">
    <location>
        <begin position="95"/>
        <end position="149"/>
    </location>
</feature>
<dbReference type="Gene3D" id="3.30.200.20">
    <property type="entry name" value="Phosphorylase Kinase, domain 1"/>
    <property type="match status" value="1"/>
</dbReference>
<dbReference type="SUPFAM" id="SSF50985">
    <property type="entry name" value="RCC1/BLIP-II"/>
    <property type="match status" value="3"/>
</dbReference>
<evidence type="ECO:0000256" key="1">
    <source>
        <dbReference type="ARBA" id="ARBA00022737"/>
    </source>
</evidence>
<dbReference type="GO" id="GO:0005524">
    <property type="term" value="F:ATP binding"/>
    <property type="evidence" value="ECO:0007669"/>
    <property type="project" value="InterPro"/>
</dbReference>
<dbReference type="InterPro" id="IPR000719">
    <property type="entry name" value="Prot_kinase_dom"/>
</dbReference>
<dbReference type="Pfam" id="PF13540">
    <property type="entry name" value="RCC1_2"/>
    <property type="match status" value="3"/>
</dbReference>
<feature type="repeat" description="RCC1" evidence="2">
    <location>
        <begin position="460"/>
        <end position="510"/>
    </location>
</feature>
<reference evidence="4" key="1">
    <citation type="submission" date="2020-11" db="EMBL/GenBank/DDBJ databases">
        <authorList>
            <person name="Tran Van P."/>
        </authorList>
    </citation>
    <scope>NUCLEOTIDE SEQUENCE</scope>
</reference>
<dbReference type="SUPFAM" id="SSF56112">
    <property type="entry name" value="Protein kinase-like (PK-like)"/>
    <property type="match status" value="1"/>
</dbReference>
<organism evidence="4">
    <name type="scientific">Oppiella nova</name>
    <dbReference type="NCBI Taxonomy" id="334625"/>
    <lineage>
        <taxon>Eukaryota</taxon>
        <taxon>Metazoa</taxon>
        <taxon>Ecdysozoa</taxon>
        <taxon>Arthropoda</taxon>
        <taxon>Chelicerata</taxon>
        <taxon>Arachnida</taxon>
        <taxon>Acari</taxon>
        <taxon>Acariformes</taxon>
        <taxon>Sarcoptiformes</taxon>
        <taxon>Oribatida</taxon>
        <taxon>Brachypylina</taxon>
        <taxon>Oppioidea</taxon>
        <taxon>Oppiidae</taxon>
        <taxon>Oppiella</taxon>
    </lineage>
</organism>
<dbReference type="Gene3D" id="1.10.510.10">
    <property type="entry name" value="Transferase(Phosphotransferase) domain 1"/>
    <property type="match status" value="1"/>
</dbReference>
<dbReference type="InterPro" id="IPR000408">
    <property type="entry name" value="Reg_chr_condens"/>
</dbReference>
<dbReference type="PANTHER" id="PTHR22872">
    <property type="entry name" value="BTK-BINDING PROTEIN-RELATED"/>
    <property type="match status" value="1"/>
</dbReference>
<keyword evidence="1" id="KW-0677">Repeat</keyword>
<dbReference type="Proteomes" id="UP000728032">
    <property type="component" value="Unassembled WGS sequence"/>
</dbReference>